<feature type="compositionally biased region" description="Low complexity" evidence="3">
    <location>
        <begin position="292"/>
        <end position="315"/>
    </location>
</feature>
<reference evidence="6" key="1">
    <citation type="journal article" date="2020" name="Stud. Mycol.">
        <title>101 Dothideomycetes genomes: A test case for predicting lifestyles and emergence of pathogens.</title>
        <authorList>
            <person name="Haridas S."/>
            <person name="Albert R."/>
            <person name="Binder M."/>
            <person name="Bloem J."/>
            <person name="LaButti K."/>
            <person name="Salamov A."/>
            <person name="Andreopoulos B."/>
            <person name="Baker S."/>
            <person name="Barry K."/>
            <person name="Bills G."/>
            <person name="Bluhm B."/>
            <person name="Cannon C."/>
            <person name="Castanera R."/>
            <person name="Culley D."/>
            <person name="Daum C."/>
            <person name="Ezra D."/>
            <person name="Gonzalez J."/>
            <person name="Henrissat B."/>
            <person name="Kuo A."/>
            <person name="Liang C."/>
            <person name="Lipzen A."/>
            <person name="Lutzoni F."/>
            <person name="Magnuson J."/>
            <person name="Mondo S."/>
            <person name="Nolan M."/>
            <person name="Ohm R."/>
            <person name="Pangilinan J."/>
            <person name="Park H.-J."/>
            <person name="Ramirez L."/>
            <person name="Alfaro M."/>
            <person name="Sun H."/>
            <person name="Tritt A."/>
            <person name="Yoshinaga Y."/>
            <person name="Zwiers L.-H."/>
            <person name="Turgeon B."/>
            <person name="Goodwin S."/>
            <person name="Spatafora J."/>
            <person name="Crous P."/>
            <person name="Grigoriev I."/>
        </authorList>
    </citation>
    <scope>NUCLEOTIDE SEQUENCE [LARGE SCALE GENOMIC DNA]</scope>
    <source>
        <strain evidence="6">CECT 20119</strain>
    </source>
</reference>
<dbReference type="AlphaFoldDB" id="A0A6A6GHI7"/>
<feature type="region of interest" description="Disordered" evidence="3">
    <location>
        <begin position="1"/>
        <end position="41"/>
    </location>
</feature>
<dbReference type="InterPro" id="IPR009449">
    <property type="entry name" value="Sec2_N"/>
</dbReference>
<dbReference type="Pfam" id="PF06428">
    <property type="entry name" value="Sec2p"/>
    <property type="match status" value="1"/>
</dbReference>
<dbReference type="GO" id="GO:0006887">
    <property type="term" value="P:exocytosis"/>
    <property type="evidence" value="ECO:0007669"/>
    <property type="project" value="TreeGrafter"/>
</dbReference>
<feature type="region of interest" description="Disordered" evidence="3">
    <location>
        <begin position="496"/>
        <end position="585"/>
    </location>
</feature>
<proteinExistence type="predicted"/>
<evidence type="ECO:0000313" key="6">
    <source>
        <dbReference type="Proteomes" id="UP000799538"/>
    </source>
</evidence>
<organism evidence="5 6">
    <name type="scientific">Elsinoe ampelina</name>
    <dbReference type="NCBI Taxonomy" id="302913"/>
    <lineage>
        <taxon>Eukaryota</taxon>
        <taxon>Fungi</taxon>
        <taxon>Dikarya</taxon>
        <taxon>Ascomycota</taxon>
        <taxon>Pezizomycotina</taxon>
        <taxon>Dothideomycetes</taxon>
        <taxon>Dothideomycetidae</taxon>
        <taxon>Myriangiales</taxon>
        <taxon>Elsinoaceae</taxon>
        <taxon>Elsinoe</taxon>
    </lineage>
</organism>
<evidence type="ECO:0000256" key="3">
    <source>
        <dbReference type="SAM" id="MobiDB-lite"/>
    </source>
</evidence>
<name>A0A6A6GHI7_9PEZI</name>
<keyword evidence="1 2" id="KW-0175">Coiled coil</keyword>
<dbReference type="Pfam" id="PF25555">
    <property type="entry name" value="RAB3A-like_C"/>
    <property type="match status" value="1"/>
</dbReference>
<dbReference type="PANTHER" id="PTHR14430:SF0">
    <property type="entry name" value="SEC2P DOMAIN-CONTAINING PROTEIN"/>
    <property type="match status" value="1"/>
</dbReference>
<feature type="domain" description="GDP/GTP exchange factor Sec2 N-terminal" evidence="4">
    <location>
        <begin position="58"/>
        <end position="194"/>
    </location>
</feature>
<dbReference type="Gene3D" id="6.10.140.910">
    <property type="match status" value="1"/>
</dbReference>
<dbReference type="PANTHER" id="PTHR14430">
    <property type="entry name" value="RABIN3-RELATED"/>
    <property type="match status" value="1"/>
</dbReference>
<gene>
    <name evidence="5" type="ORF">BDZ85DRAFT_194744</name>
</gene>
<dbReference type="Proteomes" id="UP000799538">
    <property type="component" value="Unassembled WGS sequence"/>
</dbReference>
<feature type="coiled-coil region" evidence="2">
    <location>
        <begin position="64"/>
        <end position="198"/>
    </location>
</feature>
<dbReference type="GO" id="GO:0005085">
    <property type="term" value="F:guanyl-nucleotide exchange factor activity"/>
    <property type="evidence" value="ECO:0007669"/>
    <property type="project" value="InterPro"/>
</dbReference>
<feature type="region of interest" description="Disordered" evidence="3">
    <location>
        <begin position="279"/>
        <end position="334"/>
    </location>
</feature>
<feature type="compositionally biased region" description="Basic and acidic residues" evidence="3">
    <location>
        <begin position="496"/>
        <end position="509"/>
    </location>
</feature>
<feature type="compositionally biased region" description="Basic and acidic residues" evidence="3">
    <location>
        <begin position="569"/>
        <end position="585"/>
    </location>
</feature>
<evidence type="ECO:0000259" key="4">
    <source>
        <dbReference type="Pfam" id="PF06428"/>
    </source>
</evidence>
<sequence length="585" mass="64534">MPHSNGATPIDSEFLNTLPDPRTPSPTPRLRSPASENDLSGEVSMLSTKLINAINHSTNLDDSLQHVRVELEASRKRIEELEADAKKHAADIETGVLVKKAEVDEQIQQMRTELEEARREREASDRAKRGIETELENLTASLFEEANTMVADARKESEAAERRTAQLRSQLQDTETLLESQQEQLQDLKGVMERLGSERDVNEPLPQLATAPSTPATDANKMSRILDALPLSPGMPGEIAPDHPLRFAQLLHPVLRTDLPAYNDFSELIRTSRAINSVTHQRSSSGNIVNRSPSNLASNPAASSSSPHLPGSFNSPLVPSITSPGAPGSPALPPLKDSKFFKRALTEDIEPTLRLDLAPGLSWLARRTVLTSITAGALVIEPFATSSKLYGPVYACALCGEDRRQDIYARRHRFRTSEDPSAQRYPLCEWCVNRLRATCDFAAFLRMCRDGTWKAANEEEMRAAWEEGVRLRERMFWCRLGGGVVPTVLREAQILADKETRSKEEERRNNSQGSGQGEKGSQAGNGNVVLVQAPGKETPAVKLSTPPNRVGNPFEEQKVDEDEEQTPVNEKRVGENGVEGVKEVV</sequence>
<evidence type="ECO:0000256" key="1">
    <source>
        <dbReference type="ARBA" id="ARBA00023054"/>
    </source>
</evidence>
<dbReference type="GO" id="GO:0051286">
    <property type="term" value="C:cell tip"/>
    <property type="evidence" value="ECO:0007669"/>
    <property type="project" value="TreeGrafter"/>
</dbReference>
<evidence type="ECO:0000256" key="2">
    <source>
        <dbReference type="SAM" id="Coils"/>
    </source>
</evidence>
<feature type="compositionally biased region" description="Polar residues" evidence="3">
    <location>
        <begin position="279"/>
        <end position="291"/>
    </location>
</feature>
<dbReference type="InterPro" id="IPR040351">
    <property type="entry name" value="RAB3IL/RAB3IP/Sec2"/>
</dbReference>
<accession>A0A6A6GHI7</accession>
<evidence type="ECO:0000313" key="5">
    <source>
        <dbReference type="EMBL" id="KAF2225131.1"/>
    </source>
</evidence>
<dbReference type="CDD" id="cd21044">
    <property type="entry name" value="Rab11BD_RAB3IP_like"/>
    <property type="match status" value="1"/>
</dbReference>
<keyword evidence="6" id="KW-1185">Reference proteome</keyword>
<protein>
    <recommendedName>
        <fullName evidence="4">GDP/GTP exchange factor Sec2 N-terminal domain-containing protein</fullName>
    </recommendedName>
</protein>
<dbReference type="OrthoDB" id="1748564at2759"/>
<dbReference type="GO" id="GO:0070319">
    <property type="term" value="C:Golgi to plasma membrane transport vesicle"/>
    <property type="evidence" value="ECO:0007669"/>
    <property type="project" value="TreeGrafter"/>
</dbReference>
<dbReference type="SUPFAM" id="SSF144284">
    <property type="entry name" value="Sec2 N-terminal region"/>
    <property type="match status" value="1"/>
</dbReference>
<dbReference type="EMBL" id="ML992504">
    <property type="protein sequence ID" value="KAF2225131.1"/>
    <property type="molecule type" value="Genomic_DNA"/>
</dbReference>